<sequence length="424" mass="47788">MFVCGLSSRLRVVLSEVKCQRQVLLRAQPRSPSNRPAICIKTSSKLAVLDFGLSRRVWKRIPADPALKRQTCRLSVRCNQYLPVPRESERRGGTGGERRRRSQETEIQVPTPEMPPVLKPEASKVDGLAFIGLSLARKSDVGHQGSQTHQTAFDLNDILDRNYEYFASTNDDGWLVGGGEPGPPRSYKLPAKDSAHVEIMRVGTFKPEWGGIAEKDIIAALGSGKILIPQITVLPTAVVANTDSPPEIEIRFDMPYGPNFSDKKAPLPANWQLRFIHNQLFKHFYNPSRFCPGAFHSTIVRKAEFRTQKHRQAYFEMCETVIKKWSLAGPQPLSTELGENKSGIWLFTDRTKPNHFFQPNFLPPYDAEDKRDIILSYLAEEWDEESLSWKPATWDEKAVSVGESLMGFCNNPIESLLGPCVPQK</sequence>
<evidence type="ECO:0000256" key="1">
    <source>
        <dbReference type="SAM" id="MobiDB-lite"/>
    </source>
</evidence>
<keyword evidence="3" id="KW-1185">Reference proteome</keyword>
<dbReference type="AlphaFoldDB" id="K0QYM2"/>
<accession>K0QYM2</accession>
<gene>
    <name evidence="2" type="ORF">THAOC_37568</name>
</gene>
<evidence type="ECO:0000313" key="3">
    <source>
        <dbReference type="Proteomes" id="UP000266841"/>
    </source>
</evidence>
<evidence type="ECO:0000313" key="2">
    <source>
        <dbReference type="EMBL" id="EJK43940.1"/>
    </source>
</evidence>
<reference evidence="2 3" key="1">
    <citation type="journal article" date="2012" name="Genome Biol.">
        <title>Genome and low-iron response of an oceanic diatom adapted to chronic iron limitation.</title>
        <authorList>
            <person name="Lommer M."/>
            <person name="Specht M."/>
            <person name="Roy A.S."/>
            <person name="Kraemer L."/>
            <person name="Andreson R."/>
            <person name="Gutowska M.A."/>
            <person name="Wolf J."/>
            <person name="Bergner S.V."/>
            <person name="Schilhabel M.B."/>
            <person name="Klostermeier U.C."/>
            <person name="Beiko R.G."/>
            <person name="Rosenstiel P."/>
            <person name="Hippler M."/>
            <person name="Laroche J."/>
        </authorList>
    </citation>
    <scope>NUCLEOTIDE SEQUENCE [LARGE SCALE GENOMIC DNA]</scope>
    <source>
        <strain evidence="2 3">CCMP1005</strain>
    </source>
</reference>
<proteinExistence type="predicted"/>
<name>K0QYM2_THAOC</name>
<protein>
    <submittedName>
        <fullName evidence="2">Uncharacterized protein</fullName>
    </submittedName>
</protein>
<dbReference type="EMBL" id="AGNL01050428">
    <property type="protein sequence ID" value="EJK43940.1"/>
    <property type="molecule type" value="Genomic_DNA"/>
</dbReference>
<dbReference type="OMA" id="WQLRFIH"/>
<feature type="region of interest" description="Disordered" evidence="1">
    <location>
        <begin position="85"/>
        <end position="119"/>
    </location>
</feature>
<organism evidence="2 3">
    <name type="scientific">Thalassiosira oceanica</name>
    <name type="common">Marine diatom</name>
    <dbReference type="NCBI Taxonomy" id="159749"/>
    <lineage>
        <taxon>Eukaryota</taxon>
        <taxon>Sar</taxon>
        <taxon>Stramenopiles</taxon>
        <taxon>Ochrophyta</taxon>
        <taxon>Bacillariophyta</taxon>
        <taxon>Coscinodiscophyceae</taxon>
        <taxon>Thalassiosirophycidae</taxon>
        <taxon>Thalassiosirales</taxon>
        <taxon>Thalassiosiraceae</taxon>
        <taxon>Thalassiosira</taxon>
    </lineage>
</organism>
<dbReference type="OrthoDB" id="37387at2759"/>
<comment type="caution">
    <text evidence="2">The sequence shown here is derived from an EMBL/GenBank/DDBJ whole genome shotgun (WGS) entry which is preliminary data.</text>
</comment>
<dbReference type="eggNOG" id="ENOG502QX3A">
    <property type="taxonomic scope" value="Eukaryota"/>
</dbReference>
<dbReference type="Proteomes" id="UP000266841">
    <property type="component" value="Unassembled WGS sequence"/>
</dbReference>